<protein>
    <submittedName>
        <fullName evidence="1">Uncharacterized protein</fullName>
    </submittedName>
</protein>
<keyword evidence="2" id="KW-1185">Reference proteome</keyword>
<evidence type="ECO:0000313" key="1">
    <source>
        <dbReference type="EMBL" id="VEN41592.1"/>
    </source>
</evidence>
<dbReference type="Proteomes" id="UP000410492">
    <property type="component" value="Unassembled WGS sequence"/>
</dbReference>
<sequence length="56" mass="6653">MSDCIKLQLFENHSTTKRIQYVLIFNWKNKNIIILVRLMLDSSSFSHMLIKNKKAV</sequence>
<name>A0A653C1K5_CALMS</name>
<organism evidence="1 2">
    <name type="scientific">Callosobruchus maculatus</name>
    <name type="common">Southern cowpea weevil</name>
    <name type="synonym">Pulse bruchid</name>
    <dbReference type="NCBI Taxonomy" id="64391"/>
    <lineage>
        <taxon>Eukaryota</taxon>
        <taxon>Metazoa</taxon>
        <taxon>Ecdysozoa</taxon>
        <taxon>Arthropoda</taxon>
        <taxon>Hexapoda</taxon>
        <taxon>Insecta</taxon>
        <taxon>Pterygota</taxon>
        <taxon>Neoptera</taxon>
        <taxon>Endopterygota</taxon>
        <taxon>Coleoptera</taxon>
        <taxon>Polyphaga</taxon>
        <taxon>Cucujiformia</taxon>
        <taxon>Chrysomeloidea</taxon>
        <taxon>Chrysomelidae</taxon>
        <taxon>Bruchinae</taxon>
        <taxon>Bruchini</taxon>
        <taxon>Callosobruchus</taxon>
    </lineage>
</organism>
<gene>
    <name evidence="1" type="ORF">CALMAC_LOCUS5360</name>
</gene>
<dbReference type="OrthoDB" id="6221744at2759"/>
<dbReference type="AlphaFoldDB" id="A0A653C1K5"/>
<proteinExistence type="predicted"/>
<reference evidence="1 2" key="1">
    <citation type="submission" date="2019-01" db="EMBL/GenBank/DDBJ databases">
        <authorList>
            <person name="Sayadi A."/>
        </authorList>
    </citation>
    <scope>NUCLEOTIDE SEQUENCE [LARGE SCALE GENOMIC DNA]</scope>
</reference>
<evidence type="ECO:0000313" key="2">
    <source>
        <dbReference type="Proteomes" id="UP000410492"/>
    </source>
</evidence>
<dbReference type="EMBL" id="CAACVG010006777">
    <property type="protein sequence ID" value="VEN41592.1"/>
    <property type="molecule type" value="Genomic_DNA"/>
</dbReference>
<accession>A0A653C1K5</accession>